<dbReference type="AlphaFoldDB" id="A0AA35SFN1"/>
<keyword evidence="1" id="KW-0812">Transmembrane</keyword>
<reference evidence="2" key="1">
    <citation type="submission" date="2023-03" db="EMBL/GenBank/DDBJ databases">
        <authorList>
            <person name="Steffen K."/>
            <person name="Cardenas P."/>
        </authorList>
    </citation>
    <scope>NUCLEOTIDE SEQUENCE</scope>
</reference>
<proteinExistence type="predicted"/>
<organism evidence="2 3">
    <name type="scientific">Geodia barretti</name>
    <name type="common">Barrett's horny sponge</name>
    <dbReference type="NCBI Taxonomy" id="519541"/>
    <lineage>
        <taxon>Eukaryota</taxon>
        <taxon>Metazoa</taxon>
        <taxon>Porifera</taxon>
        <taxon>Demospongiae</taxon>
        <taxon>Heteroscleromorpha</taxon>
        <taxon>Tetractinellida</taxon>
        <taxon>Astrophorina</taxon>
        <taxon>Geodiidae</taxon>
        <taxon>Geodia</taxon>
    </lineage>
</organism>
<accession>A0AA35SFN1</accession>
<keyword evidence="1" id="KW-0472">Membrane</keyword>
<dbReference type="EMBL" id="CASHTH010002296">
    <property type="protein sequence ID" value="CAI8027741.1"/>
    <property type="molecule type" value="Genomic_DNA"/>
</dbReference>
<protein>
    <submittedName>
        <fullName evidence="2">TM2 domain-containing protein almondex</fullName>
    </submittedName>
</protein>
<comment type="caution">
    <text evidence="2">The sequence shown here is derived from an EMBL/GenBank/DDBJ whole genome shotgun (WGS) entry which is preliminary data.</text>
</comment>
<evidence type="ECO:0000313" key="3">
    <source>
        <dbReference type="Proteomes" id="UP001174909"/>
    </source>
</evidence>
<keyword evidence="1" id="KW-1133">Transmembrane helix</keyword>
<feature type="transmembrane region" description="Helical" evidence="1">
    <location>
        <begin position="7"/>
        <end position="30"/>
    </location>
</feature>
<evidence type="ECO:0000256" key="1">
    <source>
        <dbReference type="SAM" id="Phobius"/>
    </source>
</evidence>
<sequence>MAKLKSIIVALLRGTLAFYSVAVVLLAIGLSHSQSQEKPASNTTNDTVIDPSCTSSKNPDCSELPAVCVVCDFFRGDGIPNCTYNENTTFFCQALAEAVCKGERNFSHKFPCRYCYQTGEDEQCCSPDDSCNVRCFFTCCSSC</sequence>
<name>A0AA35SFN1_GEOBA</name>
<gene>
    <name evidence="2" type="ORF">GBAR_LOCUS15807</name>
</gene>
<evidence type="ECO:0000313" key="2">
    <source>
        <dbReference type="EMBL" id="CAI8027741.1"/>
    </source>
</evidence>
<dbReference type="Proteomes" id="UP001174909">
    <property type="component" value="Unassembled WGS sequence"/>
</dbReference>
<keyword evidence="3" id="KW-1185">Reference proteome</keyword>